<sequence length="116" mass="13443">MYKYYNYLTSPNNNNSNLNDNSETISFEEENIYLILGKFSTTYDDSINVTIITSVQLPLDKEDIPVMKPTINLREKMMTYAQLSETGYTLQIQVKPYLSKDQFVPFLINLTHPMNG</sequence>
<proteinExistence type="predicted"/>
<evidence type="ECO:0000313" key="2">
    <source>
        <dbReference type="Proteomes" id="UP000265703"/>
    </source>
</evidence>
<dbReference type="EMBL" id="QKYT01000694">
    <property type="protein sequence ID" value="RIA82188.1"/>
    <property type="molecule type" value="Genomic_DNA"/>
</dbReference>
<keyword evidence="2" id="KW-1185">Reference proteome</keyword>
<gene>
    <name evidence="1" type="ORF">C1645_835761</name>
</gene>
<evidence type="ECO:0000313" key="1">
    <source>
        <dbReference type="EMBL" id="RIA82188.1"/>
    </source>
</evidence>
<dbReference type="Proteomes" id="UP000265703">
    <property type="component" value="Unassembled WGS sequence"/>
</dbReference>
<organism evidence="1 2">
    <name type="scientific">Glomus cerebriforme</name>
    <dbReference type="NCBI Taxonomy" id="658196"/>
    <lineage>
        <taxon>Eukaryota</taxon>
        <taxon>Fungi</taxon>
        <taxon>Fungi incertae sedis</taxon>
        <taxon>Mucoromycota</taxon>
        <taxon>Glomeromycotina</taxon>
        <taxon>Glomeromycetes</taxon>
        <taxon>Glomerales</taxon>
        <taxon>Glomeraceae</taxon>
        <taxon>Glomus</taxon>
    </lineage>
</organism>
<accession>A0A397S893</accession>
<dbReference type="STRING" id="658196.A0A397S893"/>
<reference evidence="1 2" key="1">
    <citation type="submission" date="2018-06" db="EMBL/GenBank/DDBJ databases">
        <title>Comparative genomics reveals the genomic features of Rhizophagus irregularis, R. cerebriforme, R. diaphanum and Gigaspora rosea, and their symbiotic lifestyle signature.</title>
        <authorList>
            <person name="Morin E."/>
            <person name="San Clemente H."/>
            <person name="Chen E.C.H."/>
            <person name="De La Providencia I."/>
            <person name="Hainaut M."/>
            <person name="Kuo A."/>
            <person name="Kohler A."/>
            <person name="Murat C."/>
            <person name="Tang N."/>
            <person name="Roy S."/>
            <person name="Loubradou J."/>
            <person name="Henrissat B."/>
            <person name="Grigoriev I.V."/>
            <person name="Corradi N."/>
            <person name="Roux C."/>
            <person name="Martin F.M."/>
        </authorList>
    </citation>
    <scope>NUCLEOTIDE SEQUENCE [LARGE SCALE GENOMIC DNA]</scope>
    <source>
        <strain evidence="1 2">DAOM 227022</strain>
    </source>
</reference>
<protein>
    <submittedName>
        <fullName evidence="1">Uncharacterized protein</fullName>
    </submittedName>
</protein>
<dbReference type="AlphaFoldDB" id="A0A397S893"/>
<comment type="caution">
    <text evidence="1">The sequence shown here is derived from an EMBL/GenBank/DDBJ whole genome shotgun (WGS) entry which is preliminary data.</text>
</comment>
<dbReference type="OrthoDB" id="2382642at2759"/>
<name>A0A397S893_9GLOM</name>